<dbReference type="InterPro" id="IPR004089">
    <property type="entry name" value="MCPsignal_dom"/>
</dbReference>
<dbReference type="PANTHER" id="PTHR32089:SF112">
    <property type="entry name" value="LYSOZYME-LIKE PROTEIN-RELATED"/>
    <property type="match status" value="1"/>
</dbReference>
<keyword evidence="12" id="KW-1185">Reference proteome</keyword>
<evidence type="ECO:0000313" key="11">
    <source>
        <dbReference type="EMBL" id="MBD7946169.1"/>
    </source>
</evidence>
<dbReference type="PANTHER" id="PTHR32089">
    <property type="entry name" value="METHYL-ACCEPTING CHEMOTAXIS PROTEIN MCPB"/>
    <property type="match status" value="1"/>
</dbReference>
<evidence type="ECO:0000256" key="1">
    <source>
        <dbReference type="ARBA" id="ARBA00004236"/>
    </source>
</evidence>
<evidence type="ECO:0000256" key="6">
    <source>
        <dbReference type="PROSITE-ProRule" id="PRU00284"/>
    </source>
</evidence>
<dbReference type="SMART" id="SM00283">
    <property type="entry name" value="MA"/>
    <property type="match status" value="1"/>
</dbReference>
<dbReference type="Pfam" id="PF00672">
    <property type="entry name" value="HAMP"/>
    <property type="match status" value="1"/>
</dbReference>
<keyword evidence="2" id="KW-1003">Cell membrane</keyword>
<sequence>MSIRKKLNFSFLSIFFLLLITLGVTFLQLLSIEEKFDYALDNRVQQQLLTDDIQTELGMQGLYIRAMILNNTDKAKDSLVMHQDLLNEAILNLENLASSDTMKGYLSDIHKHNDAFNTAATEAMDALNKGNKDSALQIVNNDAQIANEGVLATALKINEYQEGQLKVITDETKQVVKNTIIFSLAILAISIMVASGISIFIKKSITIPLVKVARATEIIANGDLTAPDINSQAKDEIGDLAKSFNKMKSNLKDLIISLHENANHLSSVSEELSASTEEVTIASTDVANRVEMTAEGAQSSARSAKESATAMDETAAGVQRIAESTQILHSNASNTIEFASKGEEILKTAKEQMQLIYDSSNETNQLIKKLSEQSLEIENITKVITAISEQTNLLALNAAIEAARAGEHGKGFAVVADEVRKLAEESKQSASQIVSLIIEIQKDTKNVEKSVLVGLQNAEEGVEVINEANTSFLSIASSIEQVTYQIEDISATSEQISASAEEVAASVAEIASHTIEASSQTEMISAAVEEQTATMQEINTVAQDLTEKAVDLEQLIGRFKI</sequence>
<keyword evidence="8" id="KW-1133">Transmembrane helix</keyword>
<keyword evidence="4 6" id="KW-0807">Transducer</keyword>
<dbReference type="EMBL" id="JACSQO010000014">
    <property type="protein sequence ID" value="MBD7946169.1"/>
    <property type="molecule type" value="Genomic_DNA"/>
</dbReference>
<dbReference type="Pfam" id="PF00015">
    <property type="entry name" value="MCPsignal"/>
    <property type="match status" value="1"/>
</dbReference>
<feature type="domain" description="HAMP" evidence="10">
    <location>
        <begin position="203"/>
        <end position="256"/>
    </location>
</feature>
<dbReference type="InterPro" id="IPR003660">
    <property type="entry name" value="HAMP_dom"/>
</dbReference>
<comment type="similarity">
    <text evidence="5">Belongs to the methyl-accepting chemotaxis (MCP) protein family.</text>
</comment>
<feature type="transmembrane region" description="Helical" evidence="8">
    <location>
        <begin position="180"/>
        <end position="201"/>
    </location>
</feature>
<keyword evidence="7" id="KW-0175">Coiled coil</keyword>
<dbReference type="CDD" id="cd11386">
    <property type="entry name" value="MCP_signal"/>
    <property type="match status" value="1"/>
</dbReference>
<comment type="caution">
    <text evidence="11">The sequence shown here is derived from an EMBL/GenBank/DDBJ whole genome shotgun (WGS) entry which is preliminary data.</text>
</comment>
<organism evidence="11 12">
    <name type="scientific">Psychrobacillus faecigallinarum</name>
    <dbReference type="NCBI Taxonomy" id="2762235"/>
    <lineage>
        <taxon>Bacteria</taxon>
        <taxon>Bacillati</taxon>
        <taxon>Bacillota</taxon>
        <taxon>Bacilli</taxon>
        <taxon>Bacillales</taxon>
        <taxon>Bacillaceae</taxon>
        <taxon>Psychrobacillus</taxon>
    </lineage>
</organism>
<dbReference type="InterPro" id="IPR024478">
    <property type="entry name" value="HlyB_4HB_MCP"/>
</dbReference>
<dbReference type="Gene3D" id="6.10.340.10">
    <property type="match status" value="1"/>
</dbReference>
<evidence type="ECO:0000259" key="9">
    <source>
        <dbReference type="PROSITE" id="PS50111"/>
    </source>
</evidence>
<dbReference type="Proteomes" id="UP000640786">
    <property type="component" value="Unassembled WGS sequence"/>
</dbReference>
<evidence type="ECO:0000313" key="12">
    <source>
        <dbReference type="Proteomes" id="UP000640786"/>
    </source>
</evidence>
<dbReference type="SMART" id="SM00304">
    <property type="entry name" value="HAMP"/>
    <property type="match status" value="1"/>
</dbReference>
<dbReference type="CDD" id="cd06225">
    <property type="entry name" value="HAMP"/>
    <property type="match status" value="1"/>
</dbReference>
<name>A0ABR8REL9_9BACI</name>
<reference evidence="11 12" key="1">
    <citation type="submission" date="2020-08" db="EMBL/GenBank/DDBJ databases">
        <title>A Genomic Blueprint of the Chicken Gut Microbiome.</title>
        <authorList>
            <person name="Gilroy R."/>
            <person name="Ravi A."/>
            <person name="Getino M."/>
            <person name="Pursley I."/>
            <person name="Horton D.L."/>
            <person name="Alikhan N.-F."/>
            <person name="Baker D."/>
            <person name="Gharbi K."/>
            <person name="Hall N."/>
            <person name="Watson M."/>
            <person name="Adriaenssens E.M."/>
            <person name="Foster-Nyarko E."/>
            <person name="Jarju S."/>
            <person name="Secka A."/>
            <person name="Antonio M."/>
            <person name="Oren A."/>
            <person name="Chaudhuri R."/>
            <person name="La Ragione R.M."/>
            <person name="Hildebrand F."/>
            <person name="Pallen M.J."/>
        </authorList>
    </citation>
    <scope>NUCLEOTIDE SEQUENCE [LARGE SCALE GENOMIC DNA]</scope>
    <source>
        <strain evidence="11 12">Sa2BUA9</strain>
    </source>
</reference>
<feature type="coiled-coil region" evidence="7">
    <location>
        <begin position="528"/>
        <end position="555"/>
    </location>
</feature>
<dbReference type="Gene3D" id="1.10.287.950">
    <property type="entry name" value="Methyl-accepting chemotaxis protein"/>
    <property type="match status" value="1"/>
</dbReference>
<evidence type="ECO:0000256" key="4">
    <source>
        <dbReference type="ARBA" id="ARBA00023224"/>
    </source>
</evidence>
<evidence type="ECO:0000256" key="5">
    <source>
        <dbReference type="ARBA" id="ARBA00029447"/>
    </source>
</evidence>
<keyword evidence="8" id="KW-0812">Transmembrane</keyword>
<evidence type="ECO:0000256" key="2">
    <source>
        <dbReference type="ARBA" id="ARBA00022475"/>
    </source>
</evidence>
<comment type="subcellular location">
    <subcellularLocation>
        <location evidence="1">Cell membrane</location>
    </subcellularLocation>
</comment>
<evidence type="ECO:0000256" key="3">
    <source>
        <dbReference type="ARBA" id="ARBA00023136"/>
    </source>
</evidence>
<dbReference type="Pfam" id="PF12729">
    <property type="entry name" value="4HB_MCP_1"/>
    <property type="match status" value="1"/>
</dbReference>
<evidence type="ECO:0000256" key="7">
    <source>
        <dbReference type="SAM" id="Coils"/>
    </source>
</evidence>
<dbReference type="RefSeq" id="WP_154310033.1">
    <property type="nucleotide sequence ID" value="NZ_JACSQO010000014.1"/>
</dbReference>
<protein>
    <submittedName>
        <fullName evidence="11">HAMP domain-containing protein</fullName>
    </submittedName>
</protein>
<dbReference type="PROSITE" id="PS50111">
    <property type="entry name" value="CHEMOTAXIS_TRANSDUC_2"/>
    <property type="match status" value="1"/>
</dbReference>
<accession>A0ABR8REL9</accession>
<dbReference type="SUPFAM" id="SSF58104">
    <property type="entry name" value="Methyl-accepting chemotaxis protein (MCP) signaling domain"/>
    <property type="match status" value="1"/>
</dbReference>
<evidence type="ECO:0000259" key="10">
    <source>
        <dbReference type="PROSITE" id="PS50885"/>
    </source>
</evidence>
<evidence type="ECO:0000256" key="8">
    <source>
        <dbReference type="SAM" id="Phobius"/>
    </source>
</evidence>
<proteinExistence type="inferred from homology"/>
<dbReference type="PROSITE" id="PS50885">
    <property type="entry name" value="HAMP"/>
    <property type="match status" value="1"/>
</dbReference>
<keyword evidence="3 8" id="KW-0472">Membrane</keyword>
<gene>
    <name evidence="11" type="ORF">H9650_18880</name>
</gene>
<feature type="domain" description="Methyl-accepting transducer" evidence="9">
    <location>
        <begin position="275"/>
        <end position="511"/>
    </location>
</feature>